<proteinExistence type="predicted"/>
<gene>
    <name evidence="3" type="ORF">GCM10022246_19260</name>
</gene>
<dbReference type="PANTHER" id="PTHR14097">
    <property type="entry name" value="OXIDOREDUCTASE HTATIP2"/>
    <property type="match status" value="1"/>
</dbReference>
<comment type="caution">
    <text evidence="3">The sequence shown here is derived from an EMBL/GenBank/DDBJ whole genome shotgun (WGS) entry which is preliminary data.</text>
</comment>
<dbReference type="InterPro" id="IPR036291">
    <property type="entry name" value="NAD(P)-bd_dom_sf"/>
</dbReference>
<dbReference type="Proteomes" id="UP001501081">
    <property type="component" value="Unassembled WGS sequence"/>
</dbReference>
<accession>A0ABP7PJJ1</accession>
<dbReference type="Pfam" id="PF01370">
    <property type="entry name" value="Epimerase"/>
    <property type="match status" value="1"/>
</dbReference>
<dbReference type="Gene3D" id="3.40.50.720">
    <property type="entry name" value="NAD(P)-binding Rossmann-like Domain"/>
    <property type="match status" value="1"/>
</dbReference>
<keyword evidence="4" id="KW-1185">Reference proteome</keyword>
<reference evidence="4" key="1">
    <citation type="journal article" date="2019" name="Int. J. Syst. Evol. Microbiol.">
        <title>The Global Catalogue of Microorganisms (GCM) 10K type strain sequencing project: providing services to taxonomists for standard genome sequencing and annotation.</title>
        <authorList>
            <consortium name="The Broad Institute Genomics Platform"/>
            <consortium name="The Broad Institute Genome Sequencing Center for Infectious Disease"/>
            <person name="Wu L."/>
            <person name="Ma J."/>
        </authorList>
    </citation>
    <scope>NUCLEOTIDE SEQUENCE [LARGE SCALE GENOMIC DNA]</scope>
    <source>
        <strain evidence="4">JCM 17338</strain>
    </source>
</reference>
<protein>
    <submittedName>
        <fullName evidence="3">Epimerase</fullName>
    </submittedName>
</protein>
<dbReference type="EMBL" id="BAABAK010000010">
    <property type="protein sequence ID" value="GAA3966474.1"/>
    <property type="molecule type" value="Genomic_DNA"/>
</dbReference>
<evidence type="ECO:0000256" key="1">
    <source>
        <dbReference type="ARBA" id="ARBA00004370"/>
    </source>
</evidence>
<feature type="domain" description="NAD-dependent epimerase/dehydratase" evidence="2">
    <location>
        <begin position="10"/>
        <end position="120"/>
    </location>
</feature>
<organism evidence="3 4">
    <name type="scientific">Pedobacter ginsengiterrae</name>
    <dbReference type="NCBI Taxonomy" id="871696"/>
    <lineage>
        <taxon>Bacteria</taxon>
        <taxon>Pseudomonadati</taxon>
        <taxon>Bacteroidota</taxon>
        <taxon>Sphingobacteriia</taxon>
        <taxon>Sphingobacteriales</taxon>
        <taxon>Sphingobacteriaceae</taxon>
        <taxon>Pedobacter</taxon>
    </lineage>
</organism>
<dbReference type="InterPro" id="IPR001509">
    <property type="entry name" value="Epimerase_deHydtase"/>
</dbReference>
<comment type="subcellular location">
    <subcellularLocation>
        <location evidence="1">Membrane</location>
    </subcellularLocation>
</comment>
<dbReference type="RefSeq" id="WP_344766631.1">
    <property type="nucleotide sequence ID" value="NZ_BAABAK010000010.1"/>
</dbReference>
<name>A0ABP7PJJ1_9SPHI</name>
<evidence type="ECO:0000259" key="2">
    <source>
        <dbReference type="Pfam" id="PF01370"/>
    </source>
</evidence>
<evidence type="ECO:0000313" key="3">
    <source>
        <dbReference type="EMBL" id="GAA3966474.1"/>
    </source>
</evidence>
<evidence type="ECO:0000313" key="4">
    <source>
        <dbReference type="Proteomes" id="UP001501081"/>
    </source>
</evidence>
<sequence length="225" mass="25376">MGKSRNQNNVIITGTTGMVGEGVLIRCLNSTEIDSVLVINRKPCGYTHPKLKEIIHLDFFNFAPIEAELSGYNACFFCLGITSVGADDDTYYKMTYTLTMHIAETLSKLNKDMTFCYVSGGGTNADGRLKWQKVKGKTENDLMKLPFEQVFNFRPGFIKPIKEQRYAHKFYKYINWMFPIGRAISPNGFCTMTELGDAMINTLSHNNERRVLEGKDIIALATEPA</sequence>
<dbReference type="SUPFAM" id="SSF51735">
    <property type="entry name" value="NAD(P)-binding Rossmann-fold domains"/>
    <property type="match status" value="1"/>
</dbReference>
<dbReference type="PANTHER" id="PTHR14097:SF8">
    <property type="entry name" value="NAD(P)-BINDING DOMAIN-CONTAINING PROTEIN"/>
    <property type="match status" value="1"/>
</dbReference>